<keyword evidence="1" id="KW-1133">Transmembrane helix</keyword>
<proteinExistence type="predicted"/>
<dbReference type="Pfam" id="PF00535">
    <property type="entry name" value="Glycos_transf_2"/>
    <property type="match status" value="1"/>
</dbReference>
<dbReference type="PANTHER" id="PTHR43646">
    <property type="entry name" value="GLYCOSYLTRANSFERASE"/>
    <property type="match status" value="1"/>
</dbReference>
<feature type="transmembrane region" description="Helical" evidence="1">
    <location>
        <begin position="338"/>
        <end position="358"/>
    </location>
</feature>
<feature type="domain" description="Glycosyltransferase 2-like" evidence="2">
    <location>
        <begin position="48"/>
        <end position="216"/>
    </location>
</feature>
<dbReference type="InterPro" id="IPR001173">
    <property type="entry name" value="Glyco_trans_2-like"/>
</dbReference>
<organism evidence="3 4">
    <name type="scientific">Novosphingobium pituita</name>
    <dbReference type="NCBI Taxonomy" id="3056842"/>
    <lineage>
        <taxon>Bacteria</taxon>
        <taxon>Pseudomonadati</taxon>
        <taxon>Pseudomonadota</taxon>
        <taxon>Alphaproteobacteria</taxon>
        <taxon>Sphingomonadales</taxon>
        <taxon>Sphingomonadaceae</taxon>
        <taxon>Novosphingobium</taxon>
    </lineage>
</organism>
<comment type="caution">
    <text evidence="3">The sequence shown here is derived from an EMBL/GenBank/DDBJ whole genome shotgun (WGS) entry which is preliminary data.</text>
</comment>
<gene>
    <name evidence="3" type="ORF">NUTIK01_15810</name>
</gene>
<keyword evidence="1" id="KW-0812">Transmembrane</keyword>
<sequence>MILTLLALISLVIWLGLILAHGQFWTAGVHDDRHPAPEPAQWPDVVAVVPARDEAEVIARSVASLAAQDYPGDFRVIVVDDGSSDGTAELARQAGGSRVQVLAGAPLPAGWTGKIWAQSHGIAAAGTPRYLWLTDADITHAPDTLRSLVARAEAGGLVLVSLMALLRCRSAAERWLVPAFVLFFQMLYPFARVNRPGATAAAAGGCMLARRDALERAGGIAAIRTALIDDCAMGGLLKAQGPVWLGLTRRSVSIRIYDTWGSVLAMIERSAYAQLGYNPLALAGTLLGLLLVFIVPPFAALAGHGMARWAGLAAWALMTLSHIPMLRFYRLSALRGPLLPLIGLAYAGATLASGWNHARGRGGMWKGRAQAAAGSVAAGKASGEQA</sequence>
<dbReference type="Gene3D" id="3.90.550.10">
    <property type="entry name" value="Spore Coat Polysaccharide Biosynthesis Protein SpsA, Chain A"/>
    <property type="match status" value="1"/>
</dbReference>
<name>A0ABQ6P6C6_9SPHN</name>
<reference evidence="3 4" key="1">
    <citation type="submission" date="2023-06" db="EMBL/GenBank/DDBJ databases">
        <title>Draft genome sequence of Novosphingobium sp. strain IK01.</title>
        <authorList>
            <person name="Hatamoto M."/>
            <person name="Ikarashi T."/>
            <person name="Yamaguchi T."/>
        </authorList>
    </citation>
    <scope>NUCLEOTIDE SEQUENCE [LARGE SCALE GENOMIC DNA]</scope>
    <source>
        <strain evidence="3 4">IK01</strain>
    </source>
</reference>
<keyword evidence="4" id="KW-1185">Reference proteome</keyword>
<dbReference type="EMBL" id="BTFW01000001">
    <property type="protein sequence ID" value="GMM60804.1"/>
    <property type="molecule type" value="Genomic_DNA"/>
</dbReference>
<feature type="transmembrane region" description="Helical" evidence="1">
    <location>
        <begin position="309"/>
        <end position="326"/>
    </location>
</feature>
<evidence type="ECO:0000259" key="2">
    <source>
        <dbReference type="Pfam" id="PF00535"/>
    </source>
</evidence>
<dbReference type="Proteomes" id="UP001187221">
    <property type="component" value="Unassembled WGS sequence"/>
</dbReference>
<dbReference type="NCBIfam" id="TIGR03469">
    <property type="entry name" value="HpnB"/>
    <property type="match status" value="1"/>
</dbReference>
<dbReference type="PANTHER" id="PTHR43646:SF3">
    <property type="entry name" value="SLR1566 PROTEIN"/>
    <property type="match status" value="1"/>
</dbReference>
<keyword evidence="1" id="KW-0472">Membrane</keyword>
<dbReference type="RefSeq" id="WP_317974569.1">
    <property type="nucleotide sequence ID" value="NZ_BTFW01000001.1"/>
</dbReference>
<protein>
    <submittedName>
        <fullName evidence="3">Glycosyltransferase</fullName>
    </submittedName>
</protein>
<evidence type="ECO:0000256" key="1">
    <source>
        <dbReference type="SAM" id="Phobius"/>
    </source>
</evidence>
<evidence type="ECO:0000313" key="4">
    <source>
        <dbReference type="Proteomes" id="UP001187221"/>
    </source>
</evidence>
<dbReference type="InterPro" id="IPR029044">
    <property type="entry name" value="Nucleotide-diphossugar_trans"/>
</dbReference>
<accession>A0ABQ6P6C6</accession>
<dbReference type="SUPFAM" id="SSF53448">
    <property type="entry name" value="Nucleotide-diphospho-sugar transferases"/>
    <property type="match status" value="1"/>
</dbReference>
<dbReference type="InterPro" id="IPR017832">
    <property type="entry name" value="Glyco_trans_2_hopen-assoc_HpnB"/>
</dbReference>
<feature type="transmembrane region" description="Helical" evidence="1">
    <location>
        <begin position="280"/>
        <end position="302"/>
    </location>
</feature>
<evidence type="ECO:0000313" key="3">
    <source>
        <dbReference type="EMBL" id="GMM60804.1"/>
    </source>
</evidence>